<evidence type="ECO:0000313" key="3">
    <source>
        <dbReference type="EMBL" id="GGF48230.1"/>
    </source>
</evidence>
<feature type="chain" id="PRO_5037111157" description="SGNH/GDSL hydrolase family protein" evidence="2">
    <location>
        <begin position="28"/>
        <end position="292"/>
    </location>
</feature>
<keyword evidence="2" id="KW-0732">Signal</keyword>
<dbReference type="Gene3D" id="3.40.50.1110">
    <property type="entry name" value="SGNH hydrolase"/>
    <property type="match status" value="1"/>
</dbReference>
<dbReference type="GO" id="GO:0016788">
    <property type="term" value="F:hydrolase activity, acting on ester bonds"/>
    <property type="evidence" value="ECO:0007669"/>
    <property type="project" value="UniProtKB-ARBA"/>
</dbReference>
<dbReference type="EMBL" id="BMCT01000001">
    <property type="protein sequence ID" value="GGF48230.1"/>
    <property type="molecule type" value="Genomic_DNA"/>
</dbReference>
<name>A0A917F4T7_9HYPH</name>
<sequence>MKTNGRLAAALAMALLAPLAQMPPAQAQSAGPTAASPATAAAPTVATRPKVTTLGPDFPKSVLFVGNSFFYYNNGIHSQLLALERAADPANKAAYKAIMVTIGGSGLDWHDMESYFRPGGLGGYSFDDQNNVIFNKPGKLVDAAIMMDCSQCPIHPQLKGAFTEFAAKDSAIVRKHGARPIFFMSWAYADKPEMTAELAEAYTVAGNANDALVIPAGLAFARMRERQQDLNLYAPDKRHPSPAGTYLAVNVVFAALTGRSPVGNSYRAGLDEATAKTIQTVAWETVQDYYGK</sequence>
<feature type="signal peptide" evidence="2">
    <location>
        <begin position="1"/>
        <end position="27"/>
    </location>
</feature>
<dbReference type="SUPFAM" id="SSF52266">
    <property type="entry name" value="SGNH hydrolase"/>
    <property type="match status" value="1"/>
</dbReference>
<reference evidence="3" key="1">
    <citation type="journal article" date="2014" name="Int. J. Syst. Evol. Microbiol.">
        <title>Complete genome sequence of Corynebacterium casei LMG S-19264T (=DSM 44701T), isolated from a smear-ripened cheese.</title>
        <authorList>
            <consortium name="US DOE Joint Genome Institute (JGI-PGF)"/>
            <person name="Walter F."/>
            <person name="Albersmeier A."/>
            <person name="Kalinowski J."/>
            <person name="Ruckert C."/>
        </authorList>
    </citation>
    <scope>NUCLEOTIDE SEQUENCE</scope>
    <source>
        <strain evidence="3">CCM 7897</strain>
    </source>
</reference>
<evidence type="ECO:0000256" key="2">
    <source>
        <dbReference type="SAM" id="SignalP"/>
    </source>
</evidence>
<proteinExistence type="predicted"/>
<reference evidence="3" key="2">
    <citation type="submission" date="2020-09" db="EMBL/GenBank/DDBJ databases">
        <authorList>
            <person name="Sun Q."/>
            <person name="Sedlacek I."/>
        </authorList>
    </citation>
    <scope>NUCLEOTIDE SEQUENCE</scope>
    <source>
        <strain evidence="3">CCM 7897</strain>
    </source>
</reference>
<accession>A0A917F4T7</accession>
<feature type="region of interest" description="Disordered" evidence="1">
    <location>
        <begin position="26"/>
        <end position="46"/>
    </location>
</feature>
<dbReference type="Proteomes" id="UP000606044">
    <property type="component" value="Unassembled WGS sequence"/>
</dbReference>
<dbReference type="AlphaFoldDB" id="A0A917F4T7"/>
<comment type="caution">
    <text evidence="3">The sequence shown here is derived from an EMBL/GenBank/DDBJ whole genome shotgun (WGS) entry which is preliminary data.</text>
</comment>
<evidence type="ECO:0008006" key="5">
    <source>
        <dbReference type="Google" id="ProtNLM"/>
    </source>
</evidence>
<organism evidence="3 4">
    <name type="scientific">Azorhizobium oxalatiphilum</name>
    <dbReference type="NCBI Taxonomy" id="980631"/>
    <lineage>
        <taxon>Bacteria</taxon>
        <taxon>Pseudomonadati</taxon>
        <taxon>Pseudomonadota</taxon>
        <taxon>Alphaproteobacteria</taxon>
        <taxon>Hyphomicrobiales</taxon>
        <taxon>Xanthobacteraceae</taxon>
        <taxon>Azorhizobium</taxon>
    </lineage>
</organism>
<protein>
    <recommendedName>
        <fullName evidence="5">SGNH/GDSL hydrolase family protein</fullName>
    </recommendedName>
</protein>
<gene>
    <name evidence="3" type="ORF">GCM10007301_04390</name>
</gene>
<evidence type="ECO:0000256" key="1">
    <source>
        <dbReference type="SAM" id="MobiDB-lite"/>
    </source>
</evidence>
<evidence type="ECO:0000313" key="4">
    <source>
        <dbReference type="Proteomes" id="UP000606044"/>
    </source>
</evidence>
<dbReference type="InterPro" id="IPR036514">
    <property type="entry name" value="SGNH_hydro_sf"/>
</dbReference>
<keyword evidence="4" id="KW-1185">Reference proteome</keyword>